<dbReference type="GO" id="GO:0016020">
    <property type="term" value="C:membrane"/>
    <property type="evidence" value="ECO:0007669"/>
    <property type="project" value="InterPro"/>
</dbReference>
<feature type="domain" description="Peroxin/Ferlin" evidence="1">
    <location>
        <begin position="331"/>
        <end position="364"/>
    </location>
</feature>
<protein>
    <submittedName>
        <fullName evidence="4">Peroxin/Ferlin domain-containing protein</fullName>
    </submittedName>
</protein>
<evidence type="ECO:0000313" key="3">
    <source>
        <dbReference type="Proteomes" id="UP000271162"/>
    </source>
</evidence>
<evidence type="ECO:0000313" key="4">
    <source>
        <dbReference type="WBParaSite" id="NBR_0001607301-mRNA-1"/>
    </source>
</evidence>
<evidence type="ECO:0000313" key="2">
    <source>
        <dbReference type="EMBL" id="VDL79668.1"/>
    </source>
</evidence>
<dbReference type="Pfam" id="PF06462">
    <property type="entry name" value="Hyd_WA"/>
    <property type="match status" value="1"/>
</dbReference>
<reference evidence="4" key="1">
    <citation type="submission" date="2017-02" db="UniProtKB">
        <authorList>
            <consortium name="WormBaseParasite"/>
        </authorList>
    </citation>
    <scope>IDENTIFICATION</scope>
</reference>
<dbReference type="Proteomes" id="UP000271162">
    <property type="component" value="Unassembled WGS sequence"/>
</dbReference>
<dbReference type="AlphaFoldDB" id="A0A0N4YGW9"/>
<keyword evidence="3" id="KW-1185">Reference proteome</keyword>
<dbReference type="PANTHER" id="PTHR23250:SF1">
    <property type="entry name" value="TECTONIN BETA-PROPELLER REPEAT-CONTAINING PROTEIN 1"/>
    <property type="match status" value="1"/>
</dbReference>
<dbReference type="InterPro" id="IPR006624">
    <property type="entry name" value="Beta-propeller_rpt_TECPR"/>
</dbReference>
<dbReference type="WBParaSite" id="NBR_0001607301-mRNA-1">
    <property type="protein sequence ID" value="NBR_0001607301-mRNA-1"/>
    <property type="gene ID" value="NBR_0001607301"/>
</dbReference>
<dbReference type="PANTHER" id="PTHR23250">
    <property type="entry name" value="DYSFERLIN-RELATED"/>
    <property type="match status" value="1"/>
</dbReference>
<dbReference type="SMART" id="SM00706">
    <property type="entry name" value="TECPR"/>
    <property type="match status" value="3"/>
</dbReference>
<reference evidence="2 3" key="2">
    <citation type="submission" date="2018-11" db="EMBL/GenBank/DDBJ databases">
        <authorList>
            <consortium name="Pathogen Informatics"/>
        </authorList>
    </citation>
    <scope>NUCLEOTIDE SEQUENCE [LARGE SCALE GENOMIC DNA]</scope>
</reference>
<proteinExistence type="predicted"/>
<dbReference type="STRING" id="27835.A0A0N4YGW9"/>
<organism evidence="4">
    <name type="scientific">Nippostrongylus brasiliensis</name>
    <name type="common">Rat hookworm</name>
    <dbReference type="NCBI Taxonomy" id="27835"/>
    <lineage>
        <taxon>Eukaryota</taxon>
        <taxon>Metazoa</taxon>
        <taxon>Ecdysozoa</taxon>
        <taxon>Nematoda</taxon>
        <taxon>Chromadorea</taxon>
        <taxon>Rhabditida</taxon>
        <taxon>Rhabditina</taxon>
        <taxon>Rhabditomorpha</taxon>
        <taxon>Strongyloidea</taxon>
        <taxon>Heligmosomidae</taxon>
        <taxon>Nippostrongylus</taxon>
    </lineage>
</organism>
<evidence type="ECO:0000259" key="1">
    <source>
        <dbReference type="SMART" id="SM00694"/>
    </source>
</evidence>
<sequence>MKFEHIQLHLLFVKRLENKDHSEASFAKSNYSDGGGEIYGLCVNADDQVVGTSDAGVVYLRDGVSQAEPTGRSFVRLVERVGFDGQKWTMILQNLCEVNEACWEAFRSTDNGLELLIEDQQESAQSVRQQTAKLRVVGEKRFRNGVLHLESHQMVFHPATGNAVLMPLQELTSSFPDFDVATSTFCIILEFRLPVVKEMIEIGFVQELERDEWHELLQQDRKPYRASVCLDACSLSQPESMVSYGLSLSLLCGTVANQFTQKTEVVKKVTEYQKYAFLRGFTSFQGASNGVTAWMGGDRAVSGLYTRLPSREWTWIDSTWSLVDADKYEEGWTYAESIDGSFSVPKNKKDRVRRRCWQRRSRYEGRGPWIAVESPPIRSLDIQKAKGDRTLLWAVTRDRQVLLRQGVTEGHPQGTTWKHIVSDFDIAEISVASPTCVWAITGEGRLLRRQCLDQTDMECIEVLKTCPALPKAVFITTDRNENLYYCDGSRIVKLGKFYQNHNETTGMDVRVADSVSEGSYVQFCLV</sequence>
<name>A0A0N4YGW9_NIPBR</name>
<gene>
    <name evidence="2" type="ORF">NBR_LOCUS16074</name>
</gene>
<dbReference type="InterPro" id="IPR051513">
    <property type="entry name" value="Tectonin_beta-prop"/>
</dbReference>
<dbReference type="SMART" id="SM00694">
    <property type="entry name" value="DysFC"/>
    <property type="match status" value="1"/>
</dbReference>
<dbReference type="EMBL" id="UYSL01022022">
    <property type="protein sequence ID" value="VDL79668.1"/>
    <property type="molecule type" value="Genomic_DNA"/>
</dbReference>
<accession>A0A0N4YGW9</accession>
<dbReference type="InterPro" id="IPR006614">
    <property type="entry name" value="Peroxin/Ferlin"/>
</dbReference>